<reference evidence="9 10" key="3">
    <citation type="submission" date="2016-01" db="EMBL/GenBank/DDBJ databases">
        <title>Madurella mycetomatis genome sequencing.</title>
        <authorList>
            <person name="Van De Sande W."/>
        </authorList>
    </citation>
    <scope>NUCLEOTIDE SEQUENCE [LARGE SCALE GENOMIC DNA]</scope>
    <source>
        <strain evidence="10">mm55</strain>
        <strain evidence="9">Mm55</strain>
    </source>
</reference>
<dbReference type="Gene3D" id="1.10.510.10">
    <property type="entry name" value="Transferase(Phosphotransferase) domain 1"/>
    <property type="match status" value="1"/>
</dbReference>
<dbReference type="InterPro" id="IPR050339">
    <property type="entry name" value="CC_SR_Kinase"/>
</dbReference>
<dbReference type="AlphaFoldDB" id="A0A175WHS0"/>
<feature type="compositionally biased region" description="Polar residues" evidence="6">
    <location>
        <begin position="199"/>
        <end position="215"/>
    </location>
</feature>
<accession>A0A175WHS0</accession>
<feature type="compositionally biased region" description="Low complexity" evidence="6">
    <location>
        <begin position="307"/>
        <end position="316"/>
    </location>
</feature>
<dbReference type="PROSITE" id="PS00108">
    <property type="entry name" value="PROTEIN_KINASE_ST"/>
    <property type="match status" value="1"/>
</dbReference>
<comment type="similarity">
    <text evidence="5">Belongs to the protein kinase superfamily. Ser/Thr protein kinase family. GCN2 subfamily.</text>
</comment>
<evidence type="ECO:0000313" key="8">
    <source>
        <dbReference type="EMBL" id="KXX81941.1"/>
    </source>
</evidence>
<evidence type="ECO:0000256" key="3">
    <source>
        <dbReference type="ARBA" id="ARBA00022777"/>
    </source>
</evidence>
<dbReference type="VEuPathDB" id="FungiDB:MMYC01_200314"/>
<keyword evidence="1" id="KW-0808">Transferase</keyword>
<feature type="region of interest" description="Disordered" evidence="6">
    <location>
        <begin position="252"/>
        <end position="271"/>
    </location>
</feature>
<dbReference type="SMART" id="SM00220">
    <property type="entry name" value="S_TKc"/>
    <property type="match status" value="1"/>
</dbReference>
<feature type="region of interest" description="Disordered" evidence="6">
    <location>
        <begin position="469"/>
        <end position="540"/>
    </location>
</feature>
<reference evidence="10" key="2">
    <citation type="submission" date="2015-06" db="EMBL/GenBank/DDBJ databases">
        <authorList>
            <person name="van de Sande W.W.J."/>
        </authorList>
    </citation>
    <scope>NUCLEOTIDE SEQUENCE [LARGE SCALE GENOMIC DNA]</scope>
    <source>
        <strain evidence="10">mm55</strain>
    </source>
</reference>
<feature type="compositionally biased region" description="Low complexity" evidence="6">
    <location>
        <begin position="74"/>
        <end position="98"/>
    </location>
</feature>
<protein>
    <submittedName>
        <fullName evidence="9">Mitosis inhibitor protein kinase wee1</fullName>
    </submittedName>
</protein>
<dbReference type="Gene3D" id="3.30.200.20">
    <property type="entry name" value="Phosphorylase Kinase, domain 1"/>
    <property type="match status" value="1"/>
</dbReference>
<dbReference type="Proteomes" id="UP000078237">
    <property type="component" value="Unassembled WGS sequence"/>
</dbReference>
<feature type="domain" description="Protein kinase" evidence="7">
    <location>
        <begin position="794"/>
        <end position="1143"/>
    </location>
</feature>
<dbReference type="GO" id="GO:0005524">
    <property type="term" value="F:ATP binding"/>
    <property type="evidence" value="ECO:0007669"/>
    <property type="project" value="UniProtKB-KW"/>
</dbReference>
<evidence type="ECO:0000259" key="7">
    <source>
        <dbReference type="PROSITE" id="PS50011"/>
    </source>
</evidence>
<dbReference type="InterPro" id="IPR011009">
    <property type="entry name" value="Kinase-like_dom_sf"/>
</dbReference>
<evidence type="ECO:0000313" key="10">
    <source>
        <dbReference type="Proteomes" id="UP000078237"/>
    </source>
</evidence>
<feature type="region of interest" description="Disordered" evidence="6">
    <location>
        <begin position="696"/>
        <end position="760"/>
    </location>
</feature>
<dbReference type="GO" id="GO:0005634">
    <property type="term" value="C:nucleus"/>
    <property type="evidence" value="ECO:0007669"/>
    <property type="project" value="TreeGrafter"/>
</dbReference>
<dbReference type="SUPFAM" id="SSF56112">
    <property type="entry name" value="Protein kinase-like (PK-like)"/>
    <property type="match status" value="1"/>
</dbReference>
<keyword evidence="2" id="KW-0547">Nucleotide-binding</keyword>
<comment type="caution">
    <text evidence="9">The sequence shown here is derived from an EMBL/GenBank/DDBJ whole genome shotgun (WGS) entry which is preliminary data.</text>
</comment>
<dbReference type="InterPro" id="IPR000719">
    <property type="entry name" value="Prot_kinase_dom"/>
</dbReference>
<keyword evidence="4" id="KW-0067">ATP-binding</keyword>
<dbReference type="EMBL" id="LCTW02000003">
    <property type="protein sequence ID" value="KXX83102.1"/>
    <property type="molecule type" value="Genomic_DNA"/>
</dbReference>
<dbReference type="PANTHER" id="PTHR11042">
    <property type="entry name" value="EUKARYOTIC TRANSLATION INITIATION FACTOR 2-ALPHA KINASE EIF2-ALPHA KINASE -RELATED"/>
    <property type="match status" value="1"/>
</dbReference>
<evidence type="ECO:0000256" key="2">
    <source>
        <dbReference type="ARBA" id="ARBA00022741"/>
    </source>
</evidence>
<evidence type="ECO:0000313" key="9">
    <source>
        <dbReference type="EMBL" id="KXX83102.1"/>
    </source>
</evidence>
<dbReference type="OrthoDB" id="5337378at2759"/>
<feature type="compositionally biased region" description="Polar residues" evidence="6">
    <location>
        <begin position="734"/>
        <end position="744"/>
    </location>
</feature>
<dbReference type="VEuPathDB" id="FungiDB:MMYC01_201152"/>
<feature type="compositionally biased region" description="Polar residues" evidence="6">
    <location>
        <begin position="254"/>
        <end position="268"/>
    </location>
</feature>
<sequence length="1177" mass="126036">MSYSNGSGGTLTLPSPTHVHHVDVGSAVRSLRRSLSRSPSKFRLSAAAASPTPATTSIFRQPPTPSSTVQFDRPASTSIPATPAAPAGSTSPTSFSAPQLPTAAGTPFARPNIKLSVRSMRSKPLTRPLSRSRLSPKSPLKRVFGPAPDAGNPIPQSTSDPEARGQENESFADCPIALSPTSRRNLERPSRHSVHLDISGSSKNGVTKFLETNNDPFPAISVSPLKRSDATMSLGQTSFGSPVAKRRSLHGISSLGTDSTSPDQNPAPTQAFDIHEDAGREYQLTGSCPSPFRDQPASPIPSVLLKRSSSLRKSTLQQRHGDSRSSLGRRAGEKQLAQFASEAATPNRNRPRLSLDQYVPPEERGSPFVQASLANPTAHPAQRPANQPHPLSRSLTQSSSGSSMMDESPTHIPVHLGQRPRVPPIFSKSLPPGSQRPTDDSESVATPQYKQAKPLQAAFMSTGLVSKMSRNPEFGAPKHPGTKIAAMPDTPCKKQPYNSNTYPPQLGSGGRRSRISLGSPSTPFSSVAAPMGAGTSLGTQDRSGSLFFQQVRSSHNRKASLLSLDGDELVGPHDEPPPTPTKNLFFRSVQTQGAQTPSVSRGFGSSTPAFVLGADSDCKFETLQGASSSDEPGEVEKPGSVAARPSTPFSGSSPCLGFSVPSVGGSRTQPTSFTTPAPTRTSPVFFATVSDVASQYSKTDPTALASPLNSRMENPSPHTPQDSVDELMAPPDPSSLSISNSHDSGNAKPIRPPATPTTSQTRQLFASFAERRLSITPQNGHGPGDVDESLMDRFDRAEVIGKGEFSQVYRVVESSAPNTFMTTFSTTPRTPSSPDAGKVYAVKKLRIPFHSAKARETRLQEVAILQALSHSSKIVQFIDSWEYHGHLYIQTEYCAEGSLDRFLGDVGQTGRLDDFRIWKILLETAQGLAAIHSAGFIHLDLKPANLFITFDGYLKIGDFGMATRWPAAKGIEGEGDREYIGPEILLGQYDKPADIFALGLIILEIACNVFLPDNGPVWQALRSGDLSAVPALTCGEAGTVDRDANGVPIEHESAISRASEDTEVGLGINENRRGSFPFEAMTHNASNLFGAQKRTELRDPPSFMMDAEDQHSLDNIVRWMIQPNPADRPTADQLLASEPVSWISGRRVAGATVYEGNWGPQIGPSVEELVDTEMTDV</sequence>
<feature type="region of interest" description="Disordered" evidence="6">
    <location>
        <begin position="307"/>
        <end position="453"/>
    </location>
</feature>
<dbReference type="STRING" id="100816.A0A175WHS0"/>
<organism evidence="9 10">
    <name type="scientific">Madurella mycetomatis</name>
    <dbReference type="NCBI Taxonomy" id="100816"/>
    <lineage>
        <taxon>Eukaryota</taxon>
        <taxon>Fungi</taxon>
        <taxon>Dikarya</taxon>
        <taxon>Ascomycota</taxon>
        <taxon>Pezizomycotina</taxon>
        <taxon>Sordariomycetes</taxon>
        <taxon>Sordariomycetidae</taxon>
        <taxon>Sordariales</taxon>
        <taxon>Sordariales incertae sedis</taxon>
        <taxon>Madurella</taxon>
    </lineage>
</organism>
<feature type="region of interest" description="Disordered" evidence="6">
    <location>
        <begin position="662"/>
        <end position="681"/>
    </location>
</feature>
<dbReference type="FunFam" id="3.30.200.20:FF:000611">
    <property type="entry name" value="Protein kinase, putative"/>
    <property type="match status" value="1"/>
</dbReference>
<dbReference type="InterPro" id="IPR008271">
    <property type="entry name" value="Ser/Thr_kinase_AS"/>
</dbReference>
<feature type="region of interest" description="Disordered" evidence="6">
    <location>
        <begin position="34"/>
        <end position="220"/>
    </location>
</feature>
<feature type="compositionally biased region" description="Low complexity" evidence="6">
    <location>
        <begin position="36"/>
        <end position="57"/>
    </location>
</feature>
<dbReference type="Pfam" id="PF00069">
    <property type="entry name" value="Pkinase"/>
    <property type="match status" value="1"/>
</dbReference>
<dbReference type="EMBL" id="LCTW02000024">
    <property type="protein sequence ID" value="KXX81941.1"/>
    <property type="molecule type" value="Genomic_DNA"/>
</dbReference>
<evidence type="ECO:0000256" key="6">
    <source>
        <dbReference type="SAM" id="MobiDB-lite"/>
    </source>
</evidence>
<feature type="compositionally biased region" description="Low complexity" evidence="6">
    <location>
        <begin position="122"/>
        <end position="142"/>
    </location>
</feature>
<gene>
    <name evidence="9" type="ORF">MMYC01_200314</name>
    <name evidence="8" type="ORF">MMYC01_201152</name>
</gene>
<dbReference type="PANTHER" id="PTHR11042:SF196">
    <property type="entry name" value="MITOSIS INHIBITOR PROTEIN KINASE SWE1"/>
    <property type="match status" value="1"/>
</dbReference>
<reference evidence="9" key="1">
    <citation type="submission" date="2015-06" db="EMBL/GenBank/DDBJ databases">
        <authorList>
            <person name="Hoefler B.C."/>
            <person name="Straight P.D."/>
        </authorList>
    </citation>
    <scope>NUCLEOTIDE SEQUENCE [LARGE SCALE GENOMIC DNA]</scope>
    <source>
        <strain evidence="9">Mm55</strain>
    </source>
</reference>
<dbReference type="GO" id="GO:0004713">
    <property type="term" value="F:protein tyrosine kinase activity"/>
    <property type="evidence" value="ECO:0007669"/>
    <property type="project" value="TreeGrafter"/>
</dbReference>
<dbReference type="GO" id="GO:0005737">
    <property type="term" value="C:cytoplasm"/>
    <property type="evidence" value="ECO:0007669"/>
    <property type="project" value="TreeGrafter"/>
</dbReference>
<feature type="compositionally biased region" description="Polar residues" evidence="6">
    <location>
        <begin position="665"/>
        <end position="681"/>
    </location>
</feature>
<evidence type="ECO:0000256" key="5">
    <source>
        <dbReference type="ARBA" id="ARBA00037982"/>
    </source>
</evidence>
<proteinExistence type="inferred from homology"/>
<name>A0A175WHS0_9PEZI</name>
<feature type="region of interest" description="Disordered" evidence="6">
    <location>
        <begin position="623"/>
        <end position="653"/>
    </location>
</feature>
<keyword evidence="10" id="KW-1185">Reference proteome</keyword>
<dbReference type="PROSITE" id="PS50011">
    <property type="entry name" value="PROTEIN_KINASE_DOM"/>
    <property type="match status" value="1"/>
</dbReference>
<dbReference type="FunFam" id="1.10.510.10:FF:000536">
    <property type="entry name" value="Cyclin-dependent kinase WEE1"/>
    <property type="match status" value="1"/>
</dbReference>
<keyword evidence="3 9" id="KW-0418">Kinase</keyword>
<evidence type="ECO:0000256" key="4">
    <source>
        <dbReference type="ARBA" id="ARBA00022840"/>
    </source>
</evidence>
<evidence type="ECO:0000256" key="1">
    <source>
        <dbReference type="ARBA" id="ARBA00022679"/>
    </source>
</evidence>
<dbReference type="GO" id="GO:0110031">
    <property type="term" value="P:negative regulation of G2/MI transition of meiotic cell cycle"/>
    <property type="evidence" value="ECO:0007669"/>
    <property type="project" value="TreeGrafter"/>
</dbReference>
<feature type="compositionally biased region" description="Low complexity" evidence="6">
    <location>
        <begin position="392"/>
        <end position="407"/>
    </location>
</feature>